<evidence type="ECO:0000256" key="1">
    <source>
        <dbReference type="ARBA" id="ARBA00004141"/>
    </source>
</evidence>
<feature type="transmembrane region" description="Helical" evidence="5">
    <location>
        <begin position="64"/>
        <end position="87"/>
    </location>
</feature>
<dbReference type="EMBL" id="HACG01022843">
    <property type="protein sequence ID" value="CEK69708.1"/>
    <property type="molecule type" value="Transcribed_RNA"/>
</dbReference>
<keyword evidence="2 5" id="KW-0812">Transmembrane</keyword>
<feature type="transmembrane region" description="Helical" evidence="5">
    <location>
        <begin position="185"/>
        <end position="209"/>
    </location>
</feature>
<feature type="transmembrane region" description="Helical" evidence="5">
    <location>
        <begin position="221"/>
        <end position="241"/>
    </location>
</feature>
<dbReference type="GO" id="GO:0016020">
    <property type="term" value="C:membrane"/>
    <property type="evidence" value="ECO:0007669"/>
    <property type="project" value="UniProtKB-SubCell"/>
</dbReference>
<feature type="transmembrane region" description="Helical" evidence="5">
    <location>
        <begin position="131"/>
        <end position="151"/>
    </location>
</feature>
<feature type="domain" description="Sugar phosphate transporter" evidence="6">
    <location>
        <begin position="35"/>
        <end position="327"/>
    </location>
</feature>
<dbReference type="InterPro" id="IPR004853">
    <property type="entry name" value="Sugar_P_trans_dom"/>
</dbReference>
<proteinExistence type="predicted"/>
<evidence type="ECO:0000256" key="2">
    <source>
        <dbReference type="ARBA" id="ARBA00022692"/>
    </source>
</evidence>
<accession>A0A0B6ZMF5</accession>
<keyword evidence="3 5" id="KW-1133">Transmembrane helix</keyword>
<evidence type="ECO:0000313" key="8">
    <source>
        <dbReference type="EMBL" id="CEK69709.1"/>
    </source>
</evidence>
<evidence type="ECO:0000259" key="6">
    <source>
        <dbReference type="Pfam" id="PF03151"/>
    </source>
</evidence>
<evidence type="ECO:0000256" key="5">
    <source>
        <dbReference type="SAM" id="Phobius"/>
    </source>
</evidence>
<dbReference type="PANTHER" id="PTHR11132">
    <property type="entry name" value="SOLUTE CARRIER FAMILY 35"/>
    <property type="match status" value="1"/>
</dbReference>
<sequence>MYRDFSSGHTSSKSLINEGSRRVKMESLVSKYITIASVVAAYWVISISMVFVNKYLLSSEDVKLNAPLFVTWFQCLITVLMCALLSVGGQMFPDKIKFPSLKIEPKLLRATLPLSIIFVCMITFNNLCLKFIGVAFYFVGRSLTTVFNVVFTYMMLQQTTSGKALLCCGVIIAGFFMGVDQEGASGTLSIIGVVFGVLASASVALNAIYTKKVLPLVDNNVWRLTLYNNINACILFTPLMIVFGEVQEIYHFPLLQSLNFWNWMIISGVFGFAIGYVTGLQIQVTSPLTHNISGTAKACAQTILACIYYHDIKTNLWWVSNAVVLLGSGGYTEVKRQEMKKQHIESQAAAIKLEEIAIEFEDSKKPLI</sequence>
<feature type="transmembrane region" description="Helical" evidence="5">
    <location>
        <begin position="107"/>
        <end position="125"/>
    </location>
</feature>
<reference evidence="7" key="1">
    <citation type="submission" date="2014-12" db="EMBL/GenBank/DDBJ databases">
        <title>Insight into the proteome of Arion vulgaris.</title>
        <authorList>
            <person name="Aradska J."/>
            <person name="Bulat T."/>
            <person name="Smidak R."/>
            <person name="Sarate P."/>
            <person name="Gangsoo J."/>
            <person name="Sialana F."/>
            <person name="Bilban M."/>
            <person name="Lubec G."/>
        </authorList>
    </citation>
    <scope>NUCLEOTIDE SEQUENCE</scope>
    <source>
        <tissue evidence="7">Skin</tissue>
    </source>
</reference>
<evidence type="ECO:0000256" key="3">
    <source>
        <dbReference type="ARBA" id="ARBA00022989"/>
    </source>
</evidence>
<keyword evidence="4 5" id="KW-0472">Membrane</keyword>
<feature type="transmembrane region" description="Helical" evidence="5">
    <location>
        <begin position="261"/>
        <end position="280"/>
    </location>
</feature>
<evidence type="ECO:0000256" key="4">
    <source>
        <dbReference type="ARBA" id="ARBA00023136"/>
    </source>
</evidence>
<evidence type="ECO:0000313" key="7">
    <source>
        <dbReference type="EMBL" id="CEK69708.1"/>
    </source>
</evidence>
<organism evidence="7">
    <name type="scientific">Arion vulgaris</name>
    <dbReference type="NCBI Taxonomy" id="1028688"/>
    <lineage>
        <taxon>Eukaryota</taxon>
        <taxon>Metazoa</taxon>
        <taxon>Spiralia</taxon>
        <taxon>Lophotrochozoa</taxon>
        <taxon>Mollusca</taxon>
        <taxon>Gastropoda</taxon>
        <taxon>Heterobranchia</taxon>
        <taxon>Euthyneura</taxon>
        <taxon>Panpulmonata</taxon>
        <taxon>Eupulmonata</taxon>
        <taxon>Stylommatophora</taxon>
        <taxon>Helicina</taxon>
        <taxon>Arionoidea</taxon>
        <taxon>Arionidae</taxon>
        <taxon>Arion</taxon>
    </lineage>
</organism>
<gene>
    <name evidence="7" type="primary">ORF71291</name>
    <name evidence="8" type="synonym">ORF71296</name>
</gene>
<name>A0A0B6ZMF5_9EUPU</name>
<protein>
    <recommendedName>
        <fullName evidence="6">Sugar phosphate transporter domain-containing protein</fullName>
    </recommendedName>
</protein>
<dbReference type="InterPro" id="IPR050186">
    <property type="entry name" value="TPT_transporter"/>
</dbReference>
<dbReference type="Pfam" id="PF03151">
    <property type="entry name" value="TPT"/>
    <property type="match status" value="1"/>
</dbReference>
<dbReference type="AlphaFoldDB" id="A0A0B6ZMF5"/>
<feature type="transmembrane region" description="Helical" evidence="5">
    <location>
        <begin position="32"/>
        <end position="52"/>
    </location>
</feature>
<dbReference type="EMBL" id="HACG01022844">
    <property type="protein sequence ID" value="CEK69709.1"/>
    <property type="molecule type" value="Transcribed_RNA"/>
</dbReference>
<comment type="subcellular location">
    <subcellularLocation>
        <location evidence="1">Membrane</location>
        <topology evidence="1">Multi-pass membrane protein</topology>
    </subcellularLocation>
</comment>